<dbReference type="GO" id="GO:0006233">
    <property type="term" value="P:dTDP biosynthetic process"/>
    <property type="evidence" value="ECO:0007669"/>
    <property type="project" value="InterPro"/>
</dbReference>
<keyword evidence="5" id="KW-0808">Transferase</keyword>
<keyword evidence="6" id="KW-0545">Nucleotide biosynthesis</keyword>
<dbReference type="PROSITE" id="PS01331">
    <property type="entry name" value="THYMIDYLATE_KINASE"/>
    <property type="match status" value="1"/>
</dbReference>
<evidence type="ECO:0000259" key="10">
    <source>
        <dbReference type="Pfam" id="PF02223"/>
    </source>
</evidence>
<evidence type="ECO:0000256" key="8">
    <source>
        <dbReference type="ARBA" id="ARBA00022777"/>
    </source>
</evidence>
<dbReference type="PANTHER" id="PTHR10344">
    <property type="entry name" value="THYMIDYLATE KINASE"/>
    <property type="match status" value="1"/>
</dbReference>
<dbReference type="GO" id="GO:0004798">
    <property type="term" value="F:dTMP kinase activity"/>
    <property type="evidence" value="ECO:0007669"/>
    <property type="project" value="UniProtKB-EC"/>
</dbReference>
<sequence length="213" mass="23985">MASRGLFIVFEGLDRSGKTTQAKELVKTINQKSAEAGNPNPAAIIMNFPDRQSVIGKLIDQYLKKEIDLDEHSLHLMFSADRFLKNQMIRESVANGIDVICDRYCYSGVAYSLAKGLPETWVRSSDVGLPKPDAVLFFDVSPEVAAKRGGFGQERLETSEMQKKVAAVMPTLRDDAFWKTVNADGDMETVEKEVFRIYEQLDRQKPFESLEKI</sequence>
<reference evidence="12" key="1">
    <citation type="submission" date="2016-11" db="UniProtKB">
        <authorList>
            <consortium name="WormBaseParasite"/>
        </authorList>
    </citation>
    <scope>IDENTIFICATION</scope>
</reference>
<dbReference type="SUPFAM" id="SSF52540">
    <property type="entry name" value="P-loop containing nucleoside triphosphate hydrolases"/>
    <property type="match status" value="1"/>
</dbReference>
<evidence type="ECO:0000256" key="1">
    <source>
        <dbReference type="ARBA" id="ARBA00004992"/>
    </source>
</evidence>
<comment type="similarity">
    <text evidence="2">Belongs to the thymidylate kinase family.</text>
</comment>
<name>A0A1I7T7U3_9PELO</name>
<evidence type="ECO:0000256" key="3">
    <source>
        <dbReference type="ARBA" id="ARBA00012980"/>
    </source>
</evidence>
<dbReference type="GO" id="GO:0005739">
    <property type="term" value="C:mitochondrion"/>
    <property type="evidence" value="ECO:0007669"/>
    <property type="project" value="TreeGrafter"/>
</dbReference>
<dbReference type="FunFam" id="3.40.50.300:FF:000679">
    <property type="entry name" value="Thymidylate kinase"/>
    <property type="match status" value="1"/>
</dbReference>
<evidence type="ECO:0000313" key="11">
    <source>
        <dbReference type="Proteomes" id="UP000095282"/>
    </source>
</evidence>
<dbReference type="NCBIfam" id="TIGR00041">
    <property type="entry name" value="DTMP_kinase"/>
    <property type="match status" value="1"/>
</dbReference>
<evidence type="ECO:0000256" key="6">
    <source>
        <dbReference type="ARBA" id="ARBA00022727"/>
    </source>
</evidence>
<keyword evidence="8" id="KW-0418">Kinase</keyword>
<dbReference type="InterPro" id="IPR018094">
    <property type="entry name" value="Thymidylate_kinase"/>
</dbReference>
<keyword evidence="9" id="KW-0067">ATP-binding</keyword>
<evidence type="ECO:0000256" key="5">
    <source>
        <dbReference type="ARBA" id="ARBA00022679"/>
    </source>
</evidence>
<dbReference type="CDD" id="cd01672">
    <property type="entry name" value="TMPK"/>
    <property type="match status" value="1"/>
</dbReference>
<accession>A0A1I7T7U3</accession>
<dbReference type="InterPro" id="IPR018095">
    <property type="entry name" value="Thymidylate_kin_CS"/>
</dbReference>
<dbReference type="HAMAP" id="MF_00165">
    <property type="entry name" value="Thymidylate_kinase"/>
    <property type="match status" value="1"/>
</dbReference>
<dbReference type="Pfam" id="PF02223">
    <property type="entry name" value="Thymidylate_kin"/>
    <property type="match status" value="1"/>
</dbReference>
<proteinExistence type="inferred from homology"/>
<evidence type="ECO:0000256" key="9">
    <source>
        <dbReference type="ARBA" id="ARBA00022840"/>
    </source>
</evidence>
<comment type="pathway">
    <text evidence="1">Pyrimidine metabolism; dTTP biosynthesis.</text>
</comment>
<dbReference type="eggNOG" id="KOG3327">
    <property type="taxonomic scope" value="Eukaryota"/>
</dbReference>
<dbReference type="STRING" id="1561998.A0A1I7T7U3"/>
<evidence type="ECO:0000256" key="4">
    <source>
        <dbReference type="ARBA" id="ARBA00017144"/>
    </source>
</evidence>
<dbReference type="AlphaFoldDB" id="A0A1I7T7U3"/>
<dbReference type="GO" id="GO:0005524">
    <property type="term" value="F:ATP binding"/>
    <property type="evidence" value="ECO:0007669"/>
    <property type="project" value="UniProtKB-KW"/>
</dbReference>
<dbReference type="Proteomes" id="UP000095282">
    <property type="component" value="Unplaced"/>
</dbReference>
<dbReference type="InterPro" id="IPR027417">
    <property type="entry name" value="P-loop_NTPase"/>
</dbReference>
<dbReference type="GO" id="GO:0006227">
    <property type="term" value="P:dUDP biosynthetic process"/>
    <property type="evidence" value="ECO:0007669"/>
    <property type="project" value="TreeGrafter"/>
</dbReference>
<evidence type="ECO:0000256" key="2">
    <source>
        <dbReference type="ARBA" id="ARBA00009776"/>
    </source>
</evidence>
<keyword evidence="11" id="KW-1185">Reference proteome</keyword>
<dbReference type="GO" id="GO:0005829">
    <property type="term" value="C:cytosol"/>
    <property type="evidence" value="ECO:0007669"/>
    <property type="project" value="TreeGrafter"/>
</dbReference>
<dbReference type="GO" id="GO:0004550">
    <property type="term" value="F:nucleoside diphosphate kinase activity"/>
    <property type="evidence" value="ECO:0007669"/>
    <property type="project" value="TreeGrafter"/>
</dbReference>
<dbReference type="GO" id="GO:0006235">
    <property type="term" value="P:dTTP biosynthetic process"/>
    <property type="evidence" value="ECO:0007669"/>
    <property type="project" value="TreeGrafter"/>
</dbReference>
<organism evidence="11 12">
    <name type="scientific">Caenorhabditis tropicalis</name>
    <dbReference type="NCBI Taxonomy" id="1561998"/>
    <lineage>
        <taxon>Eukaryota</taxon>
        <taxon>Metazoa</taxon>
        <taxon>Ecdysozoa</taxon>
        <taxon>Nematoda</taxon>
        <taxon>Chromadorea</taxon>
        <taxon>Rhabditida</taxon>
        <taxon>Rhabditina</taxon>
        <taxon>Rhabditomorpha</taxon>
        <taxon>Rhabditoidea</taxon>
        <taxon>Rhabditidae</taxon>
        <taxon>Peloderinae</taxon>
        <taxon>Caenorhabditis</taxon>
    </lineage>
</organism>
<dbReference type="EC" id="2.7.4.9" evidence="3"/>
<dbReference type="WBParaSite" id="Csp11.Scaffold535.g3258.t1">
    <property type="protein sequence ID" value="Csp11.Scaffold535.g3258.t1"/>
    <property type="gene ID" value="Csp11.Scaffold535.g3258"/>
</dbReference>
<dbReference type="InterPro" id="IPR039430">
    <property type="entry name" value="Thymidylate_kin-like_dom"/>
</dbReference>
<protein>
    <recommendedName>
        <fullName evidence="4">Thymidylate kinase</fullName>
        <ecNumber evidence="3">2.7.4.9</ecNumber>
    </recommendedName>
</protein>
<dbReference type="PANTHER" id="PTHR10344:SF1">
    <property type="entry name" value="THYMIDYLATE KINASE"/>
    <property type="match status" value="1"/>
</dbReference>
<dbReference type="Gene3D" id="3.40.50.300">
    <property type="entry name" value="P-loop containing nucleotide triphosphate hydrolases"/>
    <property type="match status" value="1"/>
</dbReference>
<dbReference type="GO" id="GO:0005634">
    <property type="term" value="C:nucleus"/>
    <property type="evidence" value="ECO:0007669"/>
    <property type="project" value="TreeGrafter"/>
</dbReference>
<evidence type="ECO:0000256" key="7">
    <source>
        <dbReference type="ARBA" id="ARBA00022741"/>
    </source>
</evidence>
<feature type="domain" description="Thymidylate kinase-like" evidence="10">
    <location>
        <begin position="10"/>
        <end position="193"/>
    </location>
</feature>
<keyword evidence="7" id="KW-0547">Nucleotide-binding</keyword>
<evidence type="ECO:0000313" key="12">
    <source>
        <dbReference type="WBParaSite" id="Csp11.Scaffold535.g3258.t1"/>
    </source>
</evidence>